<proteinExistence type="predicted"/>
<accession>A0A9P4GC83</accession>
<evidence type="ECO:0000313" key="2">
    <source>
        <dbReference type="Proteomes" id="UP000800039"/>
    </source>
</evidence>
<sequence length="500" mass="55618">MAAVPDDILIAIATQLKRNDSGTSHLFAFIQVSRRWHMLGLPLLYGNISVTTRGLERFANIFLPKYGKLVRSLSLRVGAIRSHVDMDPYLPSNDRDPWNLEGDLSDGNLTMEAGALNADENHARSEGEEWPFDENQERRVTNSVLLFARFIPILTSLQNLASFSLVVETRASWCLVPRATIAGLIDALPTSCTNLELDTNGNDKHHDNDHTHICDSIRRILPRMQNVRVRLGAMCSAIFERRQSPNVDTRSSGLSDMLPTFEPILSPNLQSLVVNCGITACGELLPQCGYEDHLKWDISAEAWCAMISCLMDVVTQPHATNLRKTKILVLSPTWGKDSNLSLDTQLCTDMVNKVTWAFPCIPEGRWSSVSGCFLVRSPDGSEQVIKDIEDMDDIAEGHVWADVVGGARLPADALQAERRGFPSFATGCVERPVADLMDQWLEVYPGVPKSRTFRNEQKTGTKLVLAEKRTGSDFLALRPIKEITPNGWVRTGPDLDLERA</sequence>
<protein>
    <submittedName>
        <fullName evidence="1">Uncharacterized protein</fullName>
    </submittedName>
</protein>
<comment type="caution">
    <text evidence="1">The sequence shown here is derived from an EMBL/GenBank/DDBJ whole genome shotgun (WGS) entry which is preliminary data.</text>
</comment>
<gene>
    <name evidence="1" type="ORF">K460DRAFT_409948</name>
</gene>
<dbReference type="OrthoDB" id="4192220at2759"/>
<keyword evidence="2" id="KW-1185">Reference proteome</keyword>
<dbReference type="EMBL" id="ML976618">
    <property type="protein sequence ID" value="KAF1842545.1"/>
    <property type="molecule type" value="Genomic_DNA"/>
</dbReference>
<evidence type="ECO:0000313" key="1">
    <source>
        <dbReference type="EMBL" id="KAF1842545.1"/>
    </source>
</evidence>
<dbReference type="AlphaFoldDB" id="A0A9P4GC83"/>
<dbReference type="RefSeq" id="XP_040785108.1">
    <property type="nucleotide sequence ID" value="XM_040937312.1"/>
</dbReference>
<dbReference type="Proteomes" id="UP000800039">
    <property type="component" value="Unassembled WGS sequence"/>
</dbReference>
<name>A0A9P4GC83_9PLEO</name>
<organism evidence="1 2">
    <name type="scientific">Cucurbitaria berberidis CBS 394.84</name>
    <dbReference type="NCBI Taxonomy" id="1168544"/>
    <lineage>
        <taxon>Eukaryota</taxon>
        <taxon>Fungi</taxon>
        <taxon>Dikarya</taxon>
        <taxon>Ascomycota</taxon>
        <taxon>Pezizomycotina</taxon>
        <taxon>Dothideomycetes</taxon>
        <taxon>Pleosporomycetidae</taxon>
        <taxon>Pleosporales</taxon>
        <taxon>Pleosporineae</taxon>
        <taxon>Cucurbitariaceae</taxon>
        <taxon>Cucurbitaria</taxon>
    </lineage>
</organism>
<reference evidence="1" key="1">
    <citation type="submission" date="2020-01" db="EMBL/GenBank/DDBJ databases">
        <authorList>
            <consortium name="DOE Joint Genome Institute"/>
            <person name="Haridas S."/>
            <person name="Albert R."/>
            <person name="Binder M."/>
            <person name="Bloem J."/>
            <person name="Labutti K."/>
            <person name="Salamov A."/>
            <person name="Andreopoulos B."/>
            <person name="Baker S.E."/>
            <person name="Barry K."/>
            <person name="Bills G."/>
            <person name="Bluhm B.H."/>
            <person name="Cannon C."/>
            <person name="Castanera R."/>
            <person name="Culley D.E."/>
            <person name="Daum C."/>
            <person name="Ezra D."/>
            <person name="Gonzalez J.B."/>
            <person name="Henrissat B."/>
            <person name="Kuo A."/>
            <person name="Liang C."/>
            <person name="Lipzen A."/>
            <person name="Lutzoni F."/>
            <person name="Magnuson J."/>
            <person name="Mondo S."/>
            <person name="Nolan M."/>
            <person name="Ohm R."/>
            <person name="Pangilinan J."/>
            <person name="Park H.-J."/>
            <person name="Ramirez L."/>
            <person name="Alfaro M."/>
            <person name="Sun H."/>
            <person name="Tritt A."/>
            <person name="Yoshinaga Y."/>
            <person name="Zwiers L.-H."/>
            <person name="Turgeon B.G."/>
            <person name="Goodwin S.B."/>
            <person name="Spatafora J.W."/>
            <person name="Crous P.W."/>
            <person name="Grigoriev I.V."/>
        </authorList>
    </citation>
    <scope>NUCLEOTIDE SEQUENCE</scope>
    <source>
        <strain evidence="1">CBS 394.84</strain>
    </source>
</reference>
<dbReference type="GeneID" id="63854562"/>